<name>A0ABY7T5R9_9SPHI</name>
<feature type="domain" description="Fatty acid desaturase" evidence="2">
    <location>
        <begin position="50"/>
        <end position="152"/>
    </location>
</feature>
<dbReference type="Proteomes" id="UP001216139">
    <property type="component" value="Chromosome"/>
</dbReference>
<keyword evidence="4" id="KW-1185">Reference proteome</keyword>
<evidence type="ECO:0000313" key="3">
    <source>
        <dbReference type="EMBL" id="WCT11681.1"/>
    </source>
</evidence>
<dbReference type="GO" id="GO:0016491">
    <property type="term" value="F:oxidoreductase activity"/>
    <property type="evidence" value="ECO:0007669"/>
    <property type="project" value="UniProtKB-KW"/>
</dbReference>
<dbReference type="RefSeq" id="WP_273629870.1">
    <property type="nucleotide sequence ID" value="NZ_CP117167.1"/>
</dbReference>
<feature type="transmembrane region" description="Helical" evidence="1">
    <location>
        <begin position="83"/>
        <end position="101"/>
    </location>
</feature>
<feature type="transmembrane region" description="Helical" evidence="1">
    <location>
        <begin position="139"/>
        <end position="159"/>
    </location>
</feature>
<gene>
    <name evidence="3" type="ORF">PQO05_23405</name>
</gene>
<feature type="transmembrane region" description="Helical" evidence="1">
    <location>
        <begin position="165"/>
        <end position="183"/>
    </location>
</feature>
<accession>A0ABY7T5R9</accession>
<proteinExistence type="predicted"/>
<evidence type="ECO:0000313" key="4">
    <source>
        <dbReference type="Proteomes" id="UP001216139"/>
    </source>
</evidence>
<dbReference type="Pfam" id="PF00487">
    <property type="entry name" value="FA_desaturase"/>
    <property type="match status" value="1"/>
</dbReference>
<evidence type="ECO:0000256" key="1">
    <source>
        <dbReference type="SAM" id="Phobius"/>
    </source>
</evidence>
<protein>
    <submittedName>
        <fullName evidence="3">Fatty acid desaturase</fullName>
        <ecNumber evidence="3">1.14.19.-</ecNumber>
    </submittedName>
</protein>
<keyword evidence="1" id="KW-0472">Membrane</keyword>
<dbReference type="InterPro" id="IPR005804">
    <property type="entry name" value="FA_desaturase_dom"/>
</dbReference>
<feature type="transmembrane region" description="Helical" evidence="1">
    <location>
        <begin position="20"/>
        <end position="40"/>
    </location>
</feature>
<evidence type="ECO:0000259" key="2">
    <source>
        <dbReference type="Pfam" id="PF00487"/>
    </source>
</evidence>
<keyword evidence="1" id="KW-0812">Transmembrane</keyword>
<feature type="transmembrane region" description="Helical" evidence="1">
    <location>
        <begin position="52"/>
        <end position="71"/>
    </location>
</feature>
<organism evidence="3 4">
    <name type="scientific">Mucilaginibacter jinjuensis</name>
    <dbReference type="NCBI Taxonomy" id="1176721"/>
    <lineage>
        <taxon>Bacteria</taxon>
        <taxon>Pseudomonadati</taxon>
        <taxon>Bacteroidota</taxon>
        <taxon>Sphingobacteriia</taxon>
        <taxon>Sphingobacteriales</taxon>
        <taxon>Sphingobacteriaceae</taxon>
        <taxon>Mucilaginibacter</taxon>
    </lineage>
</organism>
<reference evidence="3 4" key="1">
    <citation type="submission" date="2023-02" db="EMBL/GenBank/DDBJ databases">
        <title>Genome sequence of Mucilaginibacter jinjuensis strain KACC 16571.</title>
        <authorList>
            <person name="Kim S."/>
            <person name="Heo J."/>
            <person name="Kwon S.-W."/>
        </authorList>
    </citation>
    <scope>NUCLEOTIDE SEQUENCE [LARGE SCALE GENOMIC DNA]</scope>
    <source>
        <strain evidence="3 4">KACC 16571</strain>
    </source>
</reference>
<dbReference type="EC" id="1.14.19.-" evidence="3"/>
<dbReference type="EMBL" id="CP117167">
    <property type="protein sequence ID" value="WCT11681.1"/>
    <property type="molecule type" value="Genomic_DNA"/>
</dbReference>
<sequence length="242" mass="28349">MDTPKKIDLSTSTSPPIGGGWGAFFAILIIGGWALSTILLMQWHFSFTNPLVYLFVLLQMHLYTGLFITAHDAMHGTVSSNKSINNAAGFIATFVYAAFWYPKLYTKHHQHHQHVHTELDPDYHQGNFISWYIRFIRNYLSIWQVVWMAILFNILKIWLPQPNLIMFWVVPSLLSTLQLFYFGTYQPHKGEHNNQYHSSTQKRNHVLAFLSCYFFGYHYEHHASPGTPWWMLWKTTPPIDKQ</sequence>
<keyword evidence="1" id="KW-1133">Transmembrane helix</keyword>
<keyword evidence="3" id="KW-0560">Oxidoreductase</keyword>